<feature type="domain" description="Transposase (putative) YhgA-like" evidence="1">
    <location>
        <begin position="70"/>
        <end position="134"/>
    </location>
</feature>
<protein>
    <submittedName>
        <fullName evidence="2">Rpn family recombination-promoting nuclease/putative transposase</fullName>
    </submittedName>
</protein>
<keyword evidence="3" id="KW-1185">Reference proteome</keyword>
<dbReference type="Pfam" id="PF04754">
    <property type="entry name" value="Transposase_31"/>
    <property type="match status" value="1"/>
</dbReference>
<dbReference type="Proteomes" id="UP000671908">
    <property type="component" value="Chromosome"/>
</dbReference>
<evidence type="ECO:0000259" key="1">
    <source>
        <dbReference type="Pfam" id="PF04754"/>
    </source>
</evidence>
<evidence type="ECO:0000313" key="3">
    <source>
        <dbReference type="Proteomes" id="UP000671908"/>
    </source>
</evidence>
<reference evidence="2 3" key="1">
    <citation type="journal article" date="2021" name="Microbiol. Resour. Announc.">
        <title>Complete Genome Sequences of Three Human Oral Treponema parvum Isolates.</title>
        <authorList>
            <person name="Zeng H."/>
            <person name="Watt R.M."/>
        </authorList>
    </citation>
    <scope>NUCLEOTIDE SEQUENCE [LARGE SCALE GENOMIC DNA]</scope>
    <source>
        <strain evidence="2 3">ATCC 700770</strain>
    </source>
</reference>
<name>A0A975F5K9_9SPIR</name>
<gene>
    <name evidence="2" type="ORF">HRQ91_10630</name>
</gene>
<dbReference type="NCBIfam" id="TIGR01784">
    <property type="entry name" value="T_den_put_tspse"/>
    <property type="match status" value="1"/>
</dbReference>
<dbReference type="EMBL" id="CP054142">
    <property type="protein sequence ID" value="QTQ14876.1"/>
    <property type="molecule type" value="Genomic_DNA"/>
</dbReference>
<dbReference type="KEGG" id="tpav:HRQ91_10630"/>
<accession>A0A975F5K9</accession>
<evidence type="ECO:0000313" key="2">
    <source>
        <dbReference type="EMBL" id="QTQ14876.1"/>
    </source>
</evidence>
<dbReference type="AlphaFoldDB" id="A0A975F5K9"/>
<organism evidence="2 3">
    <name type="scientific">Treponema parvum</name>
    <dbReference type="NCBI Taxonomy" id="138851"/>
    <lineage>
        <taxon>Bacteria</taxon>
        <taxon>Pseudomonadati</taxon>
        <taxon>Spirochaetota</taxon>
        <taxon>Spirochaetia</taxon>
        <taxon>Spirochaetales</taxon>
        <taxon>Treponemataceae</taxon>
        <taxon>Treponema</taxon>
    </lineage>
</organism>
<proteinExistence type="predicted"/>
<dbReference type="RefSeq" id="WP_210119515.1">
    <property type="nucleotide sequence ID" value="NZ_CP054142.1"/>
</dbReference>
<dbReference type="InterPro" id="IPR006842">
    <property type="entry name" value="Transposase_31"/>
</dbReference>
<sequence length="296" mass="34104">MPKHNRRYKDSVFVDLFSTDKDAKVRFLSLYNALHGTHLDSSTELKPLKLEQAMYTKLSNDVSCLIDNKIIVLAEHQSTINENMPLRCLQYVARLYEQIQDPKAKYHRTLQKILTPEFYVFYNGTENYPVRKTLKLSDAYIVKPEHAPLELAIEVLNINTDKANKILTACRPLEEYSMFVEAVRRHTALDKEHGFENAIKECIQNDILREYLQRKSREVMNMLLSEYDYDTDIAVQREEAGQIAFAEGIERGIQQGFSDGAYQAKLEMAKTFKKLGIDIAKIAEGTGLSVEEIEKL</sequence>
<dbReference type="InterPro" id="IPR010106">
    <property type="entry name" value="RpnA"/>
</dbReference>